<organism evidence="3 4">
    <name type="scientific">Marasmiellus scandens</name>
    <dbReference type="NCBI Taxonomy" id="2682957"/>
    <lineage>
        <taxon>Eukaryota</taxon>
        <taxon>Fungi</taxon>
        <taxon>Dikarya</taxon>
        <taxon>Basidiomycota</taxon>
        <taxon>Agaricomycotina</taxon>
        <taxon>Agaricomycetes</taxon>
        <taxon>Agaricomycetidae</taxon>
        <taxon>Agaricales</taxon>
        <taxon>Marasmiineae</taxon>
        <taxon>Omphalotaceae</taxon>
        <taxon>Marasmiellus</taxon>
    </lineage>
</organism>
<feature type="coiled-coil region" evidence="1">
    <location>
        <begin position="25"/>
        <end position="52"/>
    </location>
</feature>
<dbReference type="EMBL" id="JBANRG010000024">
    <property type="protein sequence ID" value="KAK7454439.1"/>
    <property type="molecule type" value="Genomic_DNA"/>
</dbReference>
<keyword evidence="1" id="KW-0175">Coiled coil</keyword>
<keyword evidence="4" id="KW-1185">Reference proteome</keyword>
<dbReference type="Gene3D" id="1.20.1280.50">
    <property type="match status" value="1"/>
</dbReference>
<dbReference type="InterPro" id="IPR036047">
    <property type="entry name" value="F-box-like_dom_sf"/>
</dbReference>
<evidence type="ECO:0000256" key="1">
    <source>
        <dbReference type="SAM" id="Coils"/>
    </source>
</evidence>
<comment type="caution">
    <text evidence="3">The sequence shown here is derived from an EMBL/GenBank/DDBJ whole genome shotgun (WGS) entry which is preliminary data.</text>
</comment>
<gene>
    <name evidence="3" type="ORF">VKT23_011195</name>
</gene>
<proteinExistence type="predicted"/>
<dbReference type="SUPFAM" id="SSF81383">
    <property type="entry name" value="F-box domain"/>
    <property type="match status" value="1"/>
</dbReference>
<dbReference type="Proteomes" id="UP001498398">
    <property type="component" value="Unassembled WGS sequence"/>
</dbReference>
<reference evidence="3 4" key="1">
    <citation type="submission" date="2024-01" db="EMBL/GenBank/DDBJ databases">
        <title>A draft genome for the cacao thread blight pathogen Marasmiellus scandens.</title>
        <authorList>
            <person name="Baruah I.K."/>
            <person name="Leung J."/>
            <person name="Bukari Y."/>
            <person name="Amoako-Attah I."/>
            <person name="Meinhardt L.W."/>
            <person name="Bailey B.A."/>
            <person name="Cohen S.P."/>
        </authorList>
    </citation>
    <scope>NUCLEOTIDE SEQUENCE [LARGE SCALE GENOMIC DNA]</scope>
    <source>
        <strain evidence="3 4">GH-19</strain>
    </source>
</reference>
<evidence type="ECO:0000259" key="2">
    <source>
        <dbReference type="Pfam" id="PF12937"/>
    </source>
</evidence>
<dbReference type="Pfam" id="PF12937">
    <property type="entry name" value="F-box-like"/>
    <property type="match status" value="1"/>
</dbReference>
<evidence type="ECO:0000313" key="3">
    <source>
        <dbReference type="EMBL" id="KAK7454439.1"/>
    </source>
</evidence>
<evidence type="ECO:0000313" key="4">
    <source>
        <dbReference type="Proteomes" id="UP001498398"/>
    </source>
</evidence>
<dbReference type="InterPro" id="IPR001810">
    <property type="entry name" value="F-box_dom"/>
</dbReference>
<sequence>MNVSESSSLSHAQLVKTIAESDAHLESLFKTRESLLSELERIESQLQHETAKRGRLLNLLTPVSQLPPELLSSIFLECYESSTSFPNIASHVCSYWRAVSTSTPLLWANIHVSLKPNDVRRAASATTLHKLGTYLDRTGTGHFKARVEVNGDHDLSKIVQPIAAHMDRCIYLYFSIANDSHAIQTLRHCLMSVDAPVLEYLSMTVRPSRKMYYESDQFDAVLPTIFTGGASVLSFLRLTGIAGTLQPPLVNVNTLCIDGIYMDRLTLTQYRNLLVGLPHLVNLSLVEIGVIDTDSKPLEPVSLPSLRSVRLRNEPETETVRFLLGCLPVEQLECLVLLHVDHLGSSVFSKVEELTFSTCDFPVEQLGHLMLAFPVVKSFTTEKISSMLLLALGYPGVPVWWPHLKFLTVREIQPEEVTSLVEMVRSRKGFGHPLTKVCLDKRSGTLLQKKNLLEELQSMVSVELRHDDPEPWPAGLGYDDEDDGFWSPY</sequence>
<protein>
    <recommendedName>
        <fullName evidence="2">F-box domain-containing protein</fullName>
    </recommendedName>
</protein>
<accession>A0ABR1JCV9</accession>
<name>A0ABR1JCV9_9AGAR</name>
<feature type="domain" description="F-box" evidence="2">
    <location>
        <begin position="64"/>
        <end position="111"/>
    </location>
</feature>